<feature type="non-terminal residue" evidence="3">
    <location>
        <position position="1"/>
    </location>
</feature>
<organism evidence="3 4">
    <name type="scientific">Eufriesea mexicana</name>
    <dbReference type="NCBI Taxonomy" id="516756"/>
    <lineage>
        <taxon>Eukaryota</taxon>
        <taxon>Metazoa</taxon>
        <taxon>Ecdysozoa</taxon>
        <taxon>Arthropoda</taxon>
        <taxon>Hexapoda</taxon>
        <taxon>Insecta</taxon>
        <taxon>Pterygota</taxon>
        <taxon>Neoptera</taxon>
        <taxon>Endopterygota</taxon>
        <taxon>Hymenoptera</taxon>
        <taxon>Apocrita</taxon>
        <taxon>Aculeata</taxon>
        <taxon>Apoidea</taxon>
        <taxon>Anthophila</taxon>
        <taxon>Apidae</taxon>
        <taxon>Eufriesea</taxon>
    </lineage>
</organism>
<keyword evidence="1" id="KW-0175">Coiled coil</keyword>
<name>A0A310SNN0_9HYME</name>
<dbReference type="EMBL" id="KQ762552">
    <property type="protein sequence ID" value="OAD55663.1"/>
    <property type="molecule type" value="Genomic_DNA"/>
</dbReference>
<proteinExistence type="predicted"/>
<sequence>VGVRGPEDQFRRQDCTPAGTRSVGVGWYYLEKVVTSPACGTLWQGWRPLGRITSGHIETDGYVSMVECGQLSQLPIVFQREKTLRCNSKKTKKTSLRTTIRDGDTWTPTENLKAEEELEARGLCVTGQEADLQARLWEALEAVGIEVDEHEFNQGAPKTVPRLEGRLEVPRSDAVVDMSSILSVLQGIQEQIRTSMTENCSRLEVRLQESLAKSSSQVREQLSRIEESLAELRTRQDVVEMELSTLNHKVEGELQTLNHRFEAEIFRLDNRMRGLQLNGVVTGAVTTKLKAPTFDGTAPFKIFKLQFKMTASTNHWNNEDKVAALVVSLKGPAAEILQTVPEYARGDYDALMAAIERRFASEHRQQIFQMELLNRYQTANETLQVYSTEIERLARLANADAPAEFIESVKIQSFVNGIRDVGTITGNLFVADANFR</sequence>
<evidence type="ECO:0000313" key="3">
    <source>
        <dbReference type="EMBL" id="OAD55663.1"/>
    </source>
</evidence>
<accession>A0A310SNN0</accession>
<dbReference type="Proteomes" id="UP000250275">
    <property type="component" value="Unassembled WGS sequence"/>
</dbReference>
<evidence type="ECO:0000313" key="4">
    <source>
        <dbReference type="Proteomes" id="UP000250275"/>
    </source>
</evidence>
<dbReference type="AlphaFoldDB" id="A0A310SNN0"/>
<gene>
    <name evidence="3" type="ORF">WN48_04418</name>
</gene>
<evidence type="ECO:0000256" key="1">
    <source>
        <dbReference type="SAM" id="Coils"/>
    </source>
</evidence>
<feature type="domain" description="Retrotransposon gag" evidence="2">
    <location>
        <begin position="326"/>
        <end position="419"/>
    </location>
</feature>
<protein>
    <recommendedName>
        <fullName evidence="2">Retrotransposon gag domain-containing protein</fullName>
    </recommendedName>
</protein>
<dbReference type="Pfam" id="PF03732">
    <property type="entry name" value="Retrotrans_gag"/>
    <property type="match status" value="1"/>
</dbReference>
<dbReference type="PANTHER" id="PTHR45823">
    <property type="entry name" value="T-SNARE COILED-COIL HOMOLOGY DOMAIN-CONTAINING PROTEIN"/>
    <property type="match status" value="1"/>
</dbReference>
<dbReference type="PANTHER" id="PTHR45823:SF1">
    <property type="entry name" value="T-SNARE COILED-COIL HOMOLOGY DOMAIN-CONTAINING PROTEIN"/>
    <property type="match status" value="1"/>
</dbReference>
<dbReference type="InterPro" id="IPR005162">
    <property type="entry name" value="Retrotrans_gag_dom"/>
</dbReference>
<evidence type="ECO:0000259" key="2">
    <source>
        <dbReference type="Pfam" id="PF03732"/>
    </source>
</evidence>
<keyword evidence="4" id="KW-1185">Reference proteome</keyword>
<reference evidence="3 4" key="1">
    <citation type="submission" date="2015-07" db="EMBL/GenBank/DDBJ databases">
        <title>The genome of Eufriesea mexicana.</title>
        <authorList>
            <person name="Pan H."/>
            <person name="Kapheim K."/>
        </authorList>
    </citation>
    <scope>NUCLEOTIDE SEQUENCE [LARGE SCALE GENOMIC DNA]</scope>
    <source>
        <strain evidence="3">0111107269</strain>
        <tissue evidence="3">Whole body</tissue>
    </source>
</reference>
<feature type="coiled-coil region" evidence="1">
    <location>
        <begin position="215"/>
        <end position="242"/>
    </location>
</feature>